<feature type="coiled-coil region" evidence="1">
    <location>
        <begin position="44"/>
        <end position="71"/>
    </location>
</feature>
<keyword evidence="7" id="KW-1185">Reference proteome</keyword>
<protein>
    <recommendedName>
        <fullName evidence="8">Lipoprotein</fullName>
    </recommendedName>
</protein>
<dbReference type="Proteomes" id="UP000646877">
    <property type="component" value="Unassembled WGS sequence"/>
</dbReference>
<feature type="chain" id="PRO_5044460683" description="Lipoprotein" evidence="3">
    <location>
        <begin position="21"/>
        <end position="198"/>
    </location>
</feature>
<dbReference type="Proteomes" id="UP001304419">
    <property type="component" value="Chromosome 1"/>
</dbReference>
<organism evidence="4 6">
    <name type="scientific">Pseudoalteromonas maricaloris</name>
    <dbReference type="NCBI Taxonomy" id="184924"/>
    <lineage>
        <taxon>Bacteria</taxon>
        <taxon>Pseudomonadati</taxon>
        <taxon>Pseudomonadota</taxon>
        <taxon>Gammaproteobacteria</taxon>
        <taxon>Alteromonadales</taxon>
        <taxon>Pseudoalteromonadaceae</taxon>
        <taxon>Pseudoalteromonas</taxon>
    </lineage>
</organism>
<feature type="signal peptide" evidence="3">
    <location>
        <begin position="1"/>
        <end position="20"/>
    </location>
</feature>
<keyword evidence="3" id="KW-0732">Signal</keyword>
<evidence type="ECO:0000313" key="6">
    <source>
        <dbReference type="Proteomes" id="UP000646877"/>
    </source>
</evidence>
<dbReference type="PROSITE" id="PS51257">
    <property type="entry name" value="PROKAR_LIPOPROTEIN"/>
    <property type="match status" value="1"/>
</dbReference>
<reference evidence="5 7" key="2">
    <citation type="submission" date="2023-10" db="EMBL/GenBank/DDBJ databases">
        <title>To unveil natural product biosynthetic capacity in Pseudoalteromonas.</title>
        <authorList>
            <person name="Wang J."/>
        </authorList>
    </citation>
    <scope>NUCLEOTIDE SEQUENCE [LARGE SCALE GENOMIC DNA]</scope>
    <source>
        <strain evidence="5 7">DSM 15914</strain>
    </source>
</reference>
<evidence type="ECO:0008006" key="8">
    <source>
        <dbReference type="Google" id="ProtNLM"/>
    </source>
</evidence>
<reference evidence="4" key="1">
    <citation type="submission" date="2019-10" db="EMBL/GenBank/DDBJ databases">
        <authorList>
            <person name="Paulsen S."/>
        </authorList>
    </citation>
    <scope>NUCLEOTIDE SEQUENCE</scope>
    <source>
        <strain evidence="4">LMG 19692</strain>
    </source>
</reference>
<evidence type="ECO:0000313" key="7">
    <source>
        <dbReference type="Proteomes" id="UP001304419"/>
    </source>
</evidence>
<dbReference type="AlphaFoldDB" id="A0A8I2KNB3"/>
<dbReference type="EMBL" id="WEIA01000009">
    <property type="protein sequence ID" value="NLR22566.1"/>
    <property type="molecule type" value="Genomic_DNA"/>
</dbReference>
<proteinExistence type="predicted"/>
<evidence type="ECO:0000313" key="4">
    <source>
        <dbReference type="EMBL" id="NLR22566.1"/>
    </source>
</evidence>
<evidence type="ECO:0000256" key="1">
    <source>
        <dbReference type="SAM" id="Coils"/>
    </source>
</evidence>
<gene>
    <name evidence="4" type="ORF">F9Y85_14895</name>
    <name evidence="5" type="ORF">R5H13_04305</name>
</gene>
<evidence type="ECO:0000256" key="3">
    <source>
        <dbReference type="SAM" id="SignalP"/>
    </source>
</evidence>
<evidence type="ECO:0000256" key="2">
    <source>
        <dbReference type="SAM" id="MobiDB-lite"/>
    </source>
</evidence>
<evidence type="ECO:0000313" key="5">
    <source>
        <dbReference type="EMBL" id="WOX29492.1"/>
    </source>
</evidence>
<feature type="compositionally biased region" description="Basic and acidic residues" evidence="2">
    <location>
        <begin position="144"/>
        <end position="154"/>
    </location>
</feature>
<accession>A0A8I2KNB3</accession>
<sequence>MRTFLVVATILILAACTSISTDPNRGGFIGGLKGVVGGEYDKRLVQQQSEVDELNALNAILKERLVETNTERTHIDLEIDKISEQLKTSQNILDDSRTLLASEQAAKLIDEQTLFALKQEQQRLETLMLDLTLVTVQLQKEEKQFSEKTSKKNETVPPKKNALENRLKQTKSLEQQTAEDIEKHSALIDQLFAKKINK</sequence>
<dbReference type="EMBL" id="CP137578">
    <property type="protein sequence ID" value="WOX29492.1"/>
    <property type="molecule type" value="Genomic_DNA"/>
</dbReference>
<name>A0A8I2KNB3_9GAMM</name>
<feature type="region of interest" description="Disordered" evidence="2">
    <location>
        <begin position="144"/>
        <end position="178"/>
    </location>
</feature>
<keyword evidence="1" id="KW-0175">Coiled coil</keyword>
<dbReference type="RefSeq" id="WP_039492000.1">
    <property type="nucleotide sequence ID" value="NZ_CBCSDF010000014.1"/>
</dbReference>